<name>A0A5Q0C869_9HYPH</name>
<feature type="region of interest" description="Disordered" evidence="1">
    <location>
        <begin position="215"/>
        <end position="237"/>
    </location>
</feature>
<keyword evidence="2" id="KW-0472">Membrane</keyword>
<organism evidence="3 4">
    <name type="scientific">Rhizobium grahamii</name>
    <dbReference type="NCBI Taxonomy" id="1120045"/>
    <lineage>
        <taxon>Bacteria</taxon>
        <taxon>Pseudomonadati</taxon>
        <taxon>Pseudomonadota</taxon>
        <taxon>Alphaproteobacteria</taxon>
        <taxon>Hyphomicrobiales</taxon>
        <taxon>Rhizobiaceae</taxon>
        <taxon>Rhizobium/Agrobacterium group</taxon>
        <taxon>Rhizobium</taxon>
    </lineage>
</organism>
<dbReference type="OrthoDB" id="8410221at2"/>
<evidence type="ECO:0000313" key="3">
    <source>
        <dbReference type="EMBL" id="QFY62148.1"/>
    </source>
</evidence>
<reference evidence="3 4" key="1">
    <citation type="submission" date="2019-08" db="EMBL/GenBank/DDBJ databases">
        <title>Prosopis cineraria nodule microbiome.</title>
        <authorList>
            <person name="Ali R."/>
            <person name="Chaluvadi S.R."/>
            <person name="Wang X."/>
        </authorList>
    </citation>
    <scope>NUCLEOTIDE SEQUENCE [LARGE SCALE GENOMIC DNA]</scope>
    <source>
        <strain evidence="3 4">BG7</strain>
    </source>
</reference>
<evidence type="ECO:0000256" key="2">
    <source>
        <dbReference type="SAM" id="Phobius"/>
    </source>
</evidence>
<dbReference type="Proteomes" id="UP000326881">
    <property type="component" value="Chromosome"/>
</dbReference>
<accession>A0A5Q0C869</accession>
<dbReference type="EMBL" id="CP043498">
    <property type="protein sequence ID" value="QFY62148.1"/>
    <property type="molecule type" value="Genomic_DNA"/>
</dbReference>
<sequence>MRFGIFVAITLGFPFFVYGVIEITGARGTGGAAGALALVIGLYLKPLIYLQFALSLLRISIRRARALGISPLIGISVTLLVLADFAFGISFGSFWAVGFSLGILAMPLPVSLLMAAITVVTLSLLKDFDEPPANGRFERLYQLWSAALFVSVAICLLRILPYVSIVLFGSTSIAIAASRAVAFLNYVLIYPFGQPLVFAALSAALIVAWRRPPEAGGPSANDPSSGRQTPMFGQRAG</sequence>
<evidence type="ECO:0000313" key="4">
    <source>
        <dbReference type="Proteomes" id="UP000326881"/>
    </source>
</evidence>
<feature type="transmembrane region" description="Helical" evidence="2">
    <location>
        <begin position="188"/>
        <end position="209"/>
    </location>
</feature>
<keyword evidence="4" id="KW-1185">Reference proteome</keyword>
<dbReference type="KEGG" id="rgr:FZ934_18155"/>
<proteinExistence type="predicted"/>
<keyword evidence="2" id="KW-1133">Transmembrane helix</keyword>
<dbReference type="RefSeq" id="WP_153272192.1">
    <property type="nucleotide sequence ID" value="NZ_CP043498.1"/>
</dbReference>
<gene>
    <name evidence="3" type="ORF">FZ934_18155</name>
</gene>
<evidence type="ECO:0000256" key="1">
    <source>
        <dbReference type="SAM" id="MobiDB-lite"/>
    </source>
</evidence>
<feature type="transmembrane region" description="Helical" evidence="2">
    <location>
        <begin position="146"/>
        <end position="168"/>
    </location>
</feature>
<keyword evidence="2" id="KW-0812">Transmembrane</keyword>
<dbReference type="AlphaFoldDB" id="A0A5Q0C869"/>
<feature type="transmembrane region" description="Helical" evidence="2">
    <location>
        <begin position="69"/>
        <end position="97"/>
    </location>
</feature>
<feature type="transmembrane region" description="Helical" evidence="2">
    <location>
        <begin position="35"/>
        <end position="57"/>
    </location>
</feature>
<protein>
    <submittedName>
        <fullName evidence="3">Uncharacterized protein</fullName>
    </submittedName>
</protein>
<feature type="transmembrane region" description="Helical" evidence="2">
    <location>
        <begin position="103"/>
        <end position="125"/>
    </location>
</feature>